<keyword evidence="5" id="KW-0238">DNA-binding</keyword>
<dbReference type="InterPro" id="IPR008906">
    <property type="entry name" value="HATC_C_dom"/>
</dbReference>
<evidence type="ECO:0000256" key="5">
    <source>
        <dbReference type="ARBA" id="ARBA00023125"/>
    </source>
</evidence>
<dbReference type="InterPro" id="IPR012337">
    <property type="entry name" value="RNaseH-like_sf"/>
</dbReference>
<feature type="domain" description="HAT C-terminal dimerisation" evidence="9">
    <location>
        <begin position="519"/>
        <end position="607"/>
    </location>
</feature>
<dbReference type="KEGG" id="vg:36841942"/>
<dbReference type="GO" id="GO:0046983">
    <property type="term" value="F:protein dimerization activity"/>
    <property type="evidence" value="ECO:0007669"/>
    <property type="project" value="InterPro"/>
</dbReference>
<reference evidence="10" key="1">
    <citation type="journal article" date="2018" name="Nat. Commun.">
        <title>Diversity and evolution of the emerging Pandoraviridae family.</title>
        <authorList>
            <person name="Legendre M."/>
            <person name="Fabre E."/>
            <person name="Poirot O."/>
            <person name="Jeudy S."/>
            <person name="Lartigue A."/>
            <person name="Alempic J.M."/>
            <person name="Beucher L."/>
            <person name="Philippe N."/>
            <person name="Bertaux L."/>
            <person name="Christo-Foroux E."/>
            <person name="Labadie K."/>
            <person name="Coute Y."/>
            <person name="Abergel C."/>
            <person name="Claverie J.M."/>
        </authorList>
    </citation>
    <scope>NUCLEOTIDE SEQUENCE [LARGE SCALE GENOMIC DNA]</scope>
    <source>
        <strain evidence="10">Macleodensis</strain>
    </source>
</reference>
<dbReference type="SUPFAM" id="SSF140996">
    <property type="entry name" value="Hermes dimerisation domain"/>
    <property type="match status" value="1"/>
</dbReference>
<dbReference type="GO" id="GO:0003677">
    <property type="term" value="F:DNA binding"/>
    <property type="evidence" value="ECO:0007669"/>
    <property type="project" value="UniProtKB-KW"/>
</dbReference>
<dbReference type="Pfam" id="PF02892">
    <property type="entry name" value="zf-BED"/>
    <property type="match status" value="1"/>
</dbReference>
<keyword evidence="3" id="KW-0862">Zinc</keyword>
<gene>
    <name evidence="10" type="ORF">pmac_cds_799</name>
</gene>
<dbReference type="PANTHER" id="PTHR46481">
    <property type="entry name" value="ZINC FINGER BED DOMAIN-CONTAINING PROTEIN 4"/>
    <property type="match status" value="1"/>
</dbReference>
<dbReference type="EMBL" id="MG011691">
    <property type="protein sequence ID" value="AVK77487.1"/>
    <property type="molecule type" value="Genomic_DNA"/>
</dbReference>
<dbReference type="InterPro" id="IPR036236">
    <property type="entry name" value="Znf_C2H2_sf"/>
</dbReference>
<evidence type="ECO:0000256" key="7">
    <source>
        <dbReference type="SAM" id="MobiDB-lite"/>
    </source>
</evidence>
<sequence>MNGEEDDDEQAMAVAEKSQSKKAKREKPKQARKVTSEAWEHFDVTDDGPECKHCGHTFCATTSTGNLMKHVKHKHNDKHQVRKTNRFSREEADARVARLISNRCLPMSLVDDEDFIELLSYLNNAYKPPKRKRLTKALLPATKKRLVSAMAKKLEIIRHLSLTLDAWTSAANRSYIAVTVHGVSTDWVLESFVLDVIPVKASETAEFLAEVVREVILAWEIDIERIIAVTSDGAANMKAAVTKCLKIEWIYCVAHLINRSIRLALESDEVKPILRAAKSISKTFKASPAAKRMLVEKQKALGLSVKSLKIDNKTRWGSAYTMFERLVSSRPAVSACLGALHGLRKPVPADLTSAQWSLVQQLARVLEPLNDSTEILSYQRLPTLGAGMPIVSRAIHHHLKADDEDDSVVVAFKKDISFDLTLRWNILDGQASETLLLAVYLDPRFKTFYFIEDRRARDDRVDKAAEKIAGLVQSHANRAVRARRPAAGAYANKIERALGPDAIGTLPPAADETDDQVAELEAYRKKPVVPSFLPQTDPNVPPKMFDPLLWWKQRETKYPSLAPLARLYLSITATSVPSERVFSKSGWIVNKRRCTLSDEHVSLLVFLSCNKTHQGN</sequence>
<evidence type="ECO:0000256" key="2">
    <source>
        <dbReference type="ARBA" id="ARBA00022771"/>
    </source>
</evidence>
<name>A0A2U7UG75_9VIRU</name>
<dbReference type="GeneID" id="36841942"/>
<evidence type="ECO:0000259" key="8">
    <source>
        <dbReference type="Pfam" id="PF02892"/>
    </source>
</evidence>
<dbReference type="Proteomes" id="UP000249758">
    <property type="component" value="Segment"/>
</dbReference>
<keyword evidence="6" id="KW-0804">Transcription</keyword>
<dbReference type="SMART" id="SM00614">
    <property type="entry name" value="ZnF_BED"/>
    <property type="match status" value="1"/>
</dbReference>
<feature type="region of interest" description="Disordered" evidence="7">
    <location>
        <begin position="1"/>
        <end position="35"/>
    </location>
</feature>
<dbReference type="Pfam" id="PF05699">
    <property type="entry name" value="Dimer_Tnp_hAT"/>
    <property type="match status" value="1"/>
</dbReference>
<feature type="compositionally biased region" description="Acidic residues" evidence="7">
    <location>
        <begin position="1"/>
        <end position="10"/>
    </location>
</feature>
<dbReference type="InterPro" id="IPR052035">
    <property type="entry name" value="ZnF_BED_domain_contain"/>
</dbReference>
<dbReference type="RefSeq" id="YP_009481483.1">
    <property type="nucleotide sequence ID" value="NC_037665.1"/>
</dbReference>
<dbReference type="GO" id="GO:0008270">
    <property type="term" value="F:zinc ion binding"/>
    <property type="evidence" value="ECO:0007669"/>
    <property type="project" value="UniProtKB-KW"/>
</dbReference>
<keyword evidence="1" id="KW-0479">Metal-binding</keyword>
<protein>
    <submittedName>
        <fullName evidence="10">HAT family C-terminal dimerization region domain containing protein</fullName>
    </submittedName>
</protein>
<evidence type="ECO:0000256" key="6">
    <source>
        <dbReference type="ARBA" id="ARBA00023163"/>
    </source>
</evidence>
<feature type="compositionally biased region" description="Basic residues" evidence="7">
    <location>
        <begin position="20"/>
        <end position="32"/>
    </location>
</feature>
<evidence type="ECO:0000259" key="9">
    <source>
        <dbReference type="Pfam" id="PF05699"/>
    </source>
</evidence>
<organism evidence="10">
    <name type="scientific">Pandoravirus macleodensis</name>
    <dbReference type="NCBI Taxonomy" id="2107707"/>
    <lineage>
        <taxon>Viruses</taxon>
        <taxon>Pandoravirus</taxon>
    </lineage>
</organism>
<dbReference type="InterPro" id="IPR003656">
    <property type="entry name" value="Znf_BED"/>
</dbReference>
<dbReference type="SUPFAM" id="SSF53098">
    <property type="entry name" value="Ribonuclease H-like"/>
    <property type="match status" value="1"/>
</dbReference>
<evidence type="ECO:0000313" key="10">
    <source>
        <dbReference type="EMBL" id="AVK77487.1"/>
    </source>
</evidence>
<evidence type="ECO:0000256" key="3">
    <source>
        <dbReference type="ARBA" id="ARBA00022833"/>
    </source>
</evidence>
<keyword evidence="2" id="KW-0863">Zinc-finger</keyword>
<evidence type="ECO:0000256" key="1">
    <source>
        <dbReference type="ARBA" id="ARBA00022723"/>
    </source>
</evidence>
<feature type="domain" description="BED-type" evidence="8">
    <location>
        <begin position="36"/>
        <end position="76"/>
    </location>
</feature>
<proteinExistence type="predicted"/>
<accession>A0A2U7UG75</accession>
<keyword evidence="4" id="KW-0805">Transcription regulation</keyword>
<evidence type="ECO:0000256" key="4">
    <source>
        <dbReference type="ARBA" id="ARBA00023015"/>
    </source>
</evidence>
<dbReference type="SUPFAM" id="SSF57667">
    <property type="entry name" value="beta-beta-alpha zinc fingers"/>
    <property type="match status" value="1"/>
</dbReference>
<dbReference type="PANTHER" id="PTHR46481:SF10">
    <property type="entry name" value="ZINC FINGER BED DOMAIN-CONTAINING PROTEIN 39"/>
    <property type="match status" value="1"/>
</dbReference>